<keyword evidence="2" id="KW-1185">Reference proteome</keyword>
<organism evidence="1 2">
    <name type="scientific">Ixodes persulcatus</name>
    <name type="common">Taiga tick</name>
    <dbReference type="NCBI Taxonomy" id="34615"/>
    <lineage>
        <taxon>Eukaryota</taxon>
        <taxon>Metazoa</taxon>
        <taxon>Ecdysozoa</taxon>
        <taxon>Arthropoda</taxon>
        <taxon>Chelicerata</taxon>
        <taxon>Arachnida</taxon>
        <taxon>Acari</taxon>
        <taxon>Parasitiformes</taxon>
        <taxon>Ixodida</taxon>
        <taxon>Ixodoidea</taxon>
        <taxon>Ixodidae</taxon>
        <taxon>Ixodinae</taxon>
        <taxon>Ixodes</taxon>
    </lineage>
</organism>
<protein>
    <submittedName>
        <fullName evidence="1">Uncharacterized protein</fullName>
    </submittedName>
</protein>
<gene>
    <name evidence="1" type="ORF">HPB47_015156</name>
</gene>
<dbReference type="EMBL" id="JABSTQ010003703">
    <property type="protein sequence ID" value="KAG0443231.1"/>
    <property type="molecule type" value="Genomic_DNA"/>
</dbReference>
<name>A0AC60QXS5_IXOPE</name>
<comment type="caution">
    <text evidence="1">The sequence shown here is derived from an EMBL/GenBank/DDBJ whole genome shotgun (WGS) entry which is preliminary data.</text>
</comment>
<proteinExistence type="predicted"/>
<dbReference type="Proteomes" id="UP000805193">
    <property type="component" value="Unassembled WGS sequence"/>
</dbReference>
<sequence>MPRGPRRNLSNTAGRPGTASTWTMRRRWPEKKGEHPSTRVQFLEVIKERTKDDVQAILMYVLITYKEHQENGLQLGPVPCVEVQLSEIHCEQFVNSPLGSQRVTDFYFVRV</sequence>
<evidence type="ECO:0000313" key="1">
    <source>
        <dbReference type="EMBL" id="KAG0443231.1"/>
    </source>
</evidence>
<reference evidence="1 2" key="1">
    <citation type="journal article" date="2020" name="Cell">
        <title>Large-Scale Comparative Analyses of Tick Genomes Elucidate Their Genetic Diversity and Vector Capacities.</title>
        <authorList>
            <consortium name="Tick Genome and Microbiome Consortium (TIGMIC)"/>
            <person name="Jia N."/>
            <person name="Wang J."/>
            <person name="Shi W."/>
            <person name="Du L."/>
            <person name="Sun Y."/>
            <person name="Zhan W."/>
            <person name="Jiang J.F."/>
            <person name="Wang Q."/>
            <person name="Zhang B."/>
            <person name="Ji P."/>
            <person name="Bell-Sakyi L."/>
            <person name="Cui X.M."/>
            <person name="Yuan T.T."/>
            <person name="Jiang B.G."/>
            <person name="Yang W.F."/>
            <person name="Lam T.T."/>
            <person name="Chang Q.C."/>
            <person name="Ding S.J."/>
            <person name="Wang X.J."/>
            <person name="Zhu J.G."/>
            <person name="Ruan X.D."/>
            <person name="Zhao L."/>
            <person name="Wei J.T."/>
            <person name="Ye R.Z."/>
            <person name="Que T.C."/>
            <person name="Du C.H."/>
            <person name="Zhou Y.H."/>
            <person name="Cheng J.X."/>
            <person name="Dai P.F."/>
            <person name="Guo W.B."/>
            <person name="Han X.H."/>
            <person name="Huang E.J."/>
            <person name="Li L.F."/>
            <person name="Wei W."/>
            <person name="Gao Y.C."/>
            <person name="Liu J.Z."/>
            <person name="Shao H.Z."/>
            <person name="Wang X."/>
            <person name="Wang C.C."/>
            <person name="Yang T.C."/>
            <person name="Huo Q.B."/>
            <person name="Li W."/>
            <person name="Chen H.Y."/>
            <person name="Chen S.E."/>
            <person name="Zhou L.G."/>
            <person name="Ni X.B."/>
            <person name="Tian J.H."/>
            <person name="Sheng Y."/>
            <person name="Liu T."/>
            <person name="Pan Y.S."/>
            <person name="Xia L.Y."/>
            <person name="Li J."/>
            <person name="Zhao F."/>
            <person name="Cao W.C."/>
        </authorList>
    </citation>
    <scope>NUCLEOTIDE SEQUENCE [LARGE SCALE GENOMIC DNA]</scope>
    <source>
        <strain evidence="1">Iper-2018</strain>
    </source>
</reference>
<accession>A0AC60QXS5</accession>
<evidence type="ECO:0000313" key="2">
    <source>
        <dbReference type="Proteomes" id="UP000805193"/>
    </source>
</evidence>